<organism evidence="2 3">
    <name type="scientific">Actinomyces ruminicola</name>
    <dbReference type="NCBI Taxonomy" id="332524"/>
    <lineage>
        <taxon>Bacteria</taxon>
        <taxon>Bacillati</taxon>
        <taxon>Actinomycetota</taxon>
        <taxon>Actinomycetes</taxon>
        <taxon>Actinomycetales</taxon>
        <taxon>Actinomycetaceae</taxon>
        <taxon>Actinomyces</taxon>
    </lineage>
</organism>
<dbReference type="SUPFAM" id="SSF69118">
    <property type="entry name" value="AhpD-like"/>
    <property type="match status" value="1"/>
</dbReference>
<sequence length="262" mass="28283">MTDNEESRYTRGRRALNQLEHDDDRSVLDNVAEFCPDMARLVVEFGYGDVFARPGLSAADRQLVTIAALGALGNAPSQLRFHVGGALNVGCKPEGIVETFIHLTVYAGFPAALNAIGIARDVFAEKGVAVSPSEQRTSPRDRFDVGSVFLERVDGHGGTDVVDGLADIAPDLGRFIVEYSFGDVYSRSGLTLREREMVTVAACSALGTCVPQLGLHMQGFFNVGGTRDELVELLIQIAVYAGFPASLNALSQFRHVVLNIEH</sequence>
<dbReference type="RefSeq" id="WP_176760909.1">
    <property type="nucleotide sequence ID" value="NZ_FNHU01000014.1"/>
</dbReference>
<proteinExistence type="predicted"/>
<gene>
    <name evidence="2" type="ORF">SAMN04487766_11452</name>
</gene>
<dbReference type="Pfam" id="PF02627">
    <property type="entry name" value="CMD"/>
    <property type="match status" value="2"/>
</dbReference>
<dbReference type="GO" id="GO:0051920">
    <property type="term" value="F:peroxiredoxin activity"/>
    <property type="evidence" value="ECO:0007669"/>
    <property type="project" value="InterPro"/>
</dbReference>
<dbReference type="InterPro" id="IPR052512">
    <property type="entry name" value="4CMD/NDH-1_regulator"/>
</dbReference>
<evidence type="ECO:0000313" key="3">
    <source>
        <dbReference type="Proteomes" id="UP000199671"/>
    </source>
</evidence>
<evidence type="ECO:0000313" key="2">
    <source>
        <dbReference type="EMBL" id="SDN12914.1"/>
    </source>
</evidence>
<dbReference type="Gene3D" id="1.20.1290.10">
    <property type="entry name" value="AhpD-like"/>
    <property type="match status" value="2"/>
</dbReference>
<reference evidence="2 3" key="1">
    <citation type="submission" date="2016-10" db="EMBL/GenBank/DDBJ databases">
        <authorList>
            <person name="de Groot N.N."/>
        </authorList>
    </citation>
    <scope>NUCLEOTIDE SEQUENCE [LARGE SCALE GENOMIC DNA]</scope>
    <source>
        <strain evidence="2 3">KPR-7B</strain>
    </source>
</reference>
<dbReference type="AlphaFoldDB" id="A0A1G9YUZ8"/>
<protein>
    <submittedName>
        <fullName evidence="2">4-carboxymuconolactone decarboxylase</fullName>
    </submittedName>
</protein>
<feature type="domain" description="Carboxymuconolactone decarboxylase-like" evidence="1">
    <location>
        <begin position="170"/>
        <end position="251"/>
    </location>
</feature>
<accession>A0A1G9YUZ8</accession>
<feature type="domain" description="Carboxymuconolactone decarboxylase-like" evidence="1">
    <location>
        <begin position="36"/>
        <end position="121"/>
    </location>
</feature>
<name>A0A1G9YUZ8_9ACTO</name>
<dbReference type="PANTHER" id="PTHR33570">
    <property type="entry name" value="4-CARBOXYMUCONOLACTONE DECARBOXYLASE FAMILY PROTEIN"/>
    <property type="match status" value="1"/>
</dbReference>
<dbReference type="InterPro" id="IPR003779">
    <property type="entry name" value="CMD-like"/>
</dbReference>
<dbReference type="InterPro" id="IPR029032">
    <property type="entry name" value="AhpD-like"/>
</dbReference>
<dbReference type="Proteomes" id="UP000199671">
    <property type="component" value="Unassembled WGS sequence"/>
</dbReference>
<evidence type="ECO:0000259" key="1">
    <source>
        <dbReference type="Pfam" id="PF02627"/>
    </source>
</evidence>
<dbReference type="PANTHER" id="PTHR33570:SF10">
    <property type="entry name" value="GAMMA-CARBOXYMUCONOLACTONE DECARBOXYLASE"/>
    <property type="match status" value="1"/>
</dbReference>
<dbReference type="EMBL" id="FNHU01000014">
    <property type="protein sequence ID" value="SDN12914.1"/>
    <property type="molecule type" value="Genomic_DNA"/>
</dbReference>